<dbReference type="Proteomes" id="UP000319462">
    <property type="component" value="Chromosome 32"/>
</dbReference>
<feature type="compositionally biased region" description="Polar residues" evidence="15">
    <location>
        <begin position="222"/>
        <end position="231"/>
    </location>
</feature>
<evidence type="ECO:0000256" key="5">
    <source>
        <dbReference type="ARBA" id="ARBA00022692"/>
    </source>
</evidence>
<keyword evidence="7" id="KW-0378">Hydrolase</keyword>
<dbReference type="InterPro" id="IPR029058">
    <property type="entry name" value="AB_hydrolase_fold"/>
</dbReference>
<reference evidence="17 18" key="1">
    <citation type="submission" date="2018-09" db="EMBL/GenBank/DDBJ databases">
        <authorList>
            <person name="Peiro R."/>
            <person name="Begona"/>
            <person name="Cbmso G."/>
            <person name="Lopez M."/>
            <person name="Gonzalez S."/>
        </authorList>
    </citation>
    <scope>NUCLEOTIDE SEQUENCE [LARGE SCALE GENOMIC DNA]</scope>
</reference>
<keyword evidence="12" id="KW-0472">Membrane</keyword>
<evidence type="ECO:0000256" key="10">
    <source>
        <dbReference type="ARBA" id="ARBA00022989"/>
    </source>
</evidence>
<evidence type="ECO:0000256" key="14">
    <source>
        <dbReference type="ARBA" id="ARBA00026104"/>
    </source>
</evidence>
<dbReference type="SUPFAM" id="SSF53474">
    <property type="entry name" value="alpha/beta-Hydrolases"/>
    <property type="match status" value="1"/>
</dbReference>
<evidence type="ECO:0000256" key="15">
    <source>
        <dbReference type="SAM" id="MobiDB-lite"/>
    </source>
</evidence>
<evidence type="ECO:0000256" key="7">
    <source>
        <dbReference type="ARBA" id="ARBA00022801"/>
    </source>
</evidence>
<protein>
    <recommendedName>
        <fullName evidence="14">sn-1-specific diacylglycerol lipase</fullName>
        <ecNumber evidence="14">3.1.1.116</ecNumber>
    </recommendedName>
</protein>
<dbReference type="PANTHER" id="PTHR45792">
    <property type="entry name" value="DIACYLGLYCEROL LIPASE HOMOLOG-RELATED"/>
    <property type="match status" value="1"/>
</dbReference>
<keyword evidence="3" id="KW-1003">Cell membrane</keyword>
<gene>
    <name evidence="17" type="ORF">LBRM2904_32.3570</name>
</gene>
<comment type="catalytic activity">
    <reaction evidence="13">
        <text>a 1,2-diacyl-sn-glycerol + H2O = a 2-acylglycerol + a fatty acid + H(+)</text>
        <dbReference type="Rhea" id="RHEA:33275"/>
        <dbReference type="ChEBI" id="CHEBI:15377"/>
        <dbReference type="ChEBI" id="CHEBI:15378"/>
        <dbReference type="ChEBI" id="CHEBI:17389"/>
        <dbReference type="ChEBI" id="CHEBI:17815"/>
        <dbReference type="ChEBI" id="CHEBI:28868"/>
        <dbReference type="EC" id="3.1.1.116"/>
    </reaction>
    <physiologicalReaction direction="left-to-right" evidence="13">
        <dbReference type="Rhea" id="RHEA:33276"/>
    </physiologicalReaction>
</comment>
<name>A0A3P3ZF26_LEIBR</name>
<dbReference type="InterPro" id="IPR002921">
    <property type="entry name" value="Fungal_lipase-type"/>
</dbReference>
<dbReference type="AlphaFoldDB" id="A0A3P3ZF26"/>
<comment type="subcellular location">
    <subcellularLocation>
        <location evidence="2">Cell membrane</location>
        <topology evidence="2">Multi-pass membrane protein</topology>
    </subcellularLocation>
</comment>
<evidence type="ECO:0000256" key="3">
    <source>
        <dbReference type="ARBA" id="ARBA00022475"/>
    </source>
</evidence>
<dbReference type="GO" id="GO:0005886">
    <property type="term" value="C:plasma membrane"/>
    <property type="evidence" value="ECO:0007669"/>
    <property type="project" value="UniProtKB-SubCell"/>
</dbReference>
<keyword evidence="6" id="KW-0479">Metal-binding</keyword>
<dbReference type="GO" id="GO:0016298">
    <property type="term" value="F:lipase activity"/>
    <property type="evidence" value="ECO:0007669"/>
    <property type="project" value="TreeGrafter"/>
</dbReference>
<evidence type="ECO:0000256" key="12">
    <source>
        <dbReference type="ARBA" id="ARBA00023136"/>
    </source>
</evidence>
<evidence type="ECO:0000256" key="11">
    <source>
        <dbReference type="ARBA" id="ARBA00023098"/>
    </source>
</evidence>
<comment type="cofactor">
    <cofactor evidence="1">
        <name>Ca(2+)</name>
        <dbReference type="ChEBI" id="CHEBI:29108"/>
    </cofactor>
</comment>
<sequence length="809" mass="88077">MLRHLRMASVTKKLPRSEGQLFGMIQEWCRPLYRYRIPHTPTPRDRVCTCAYPLYTLRSSRRSPYDEPTMYASVHETIYATGADAPSTGDTPASSWTSSGCLSPVYTSTTTTATGGVATSSFLSSFRGLPSLRARWAVRRRGLRQVAVPPTTPAAAPPQSSERCYRCDICDGLQGRAEASNSALATSGGSVSAGIKTTAHPTTATTTLSAEWNEEDEAGETTGVTADSPDSSMDERYGYTISTDIANTAMEDADVAELRHLDPFHVEVFGRPLSSALIKRIVREVQAQLTRCGLRKRDASRYAAQAALNSEMSLQTYKLWVRQESHRIRERRRRLTTPAAAIEPPSSKSQLTVASSAVIIKGKLDALDTASYLARYAIAAYGLPFELNYFSSLRELAKLMAEPHRRYVCANSEEQLESMRRMLQGEEPDALLECVASRYSLRIGQACWSVFLDHAAHRVVLTFRGSLTLADIVVDVTEGYANVVLERTPLDGAVAATGTDASQRLCTAIPLGFYESVVEAGAQLLPVLRTIHTQYSDYELCITGHSLGGIQASLFHLLYCGPWRATLHSSTTLLRRAKALTCPSLLPSAPPSPSAAILSGNIETTKASTAAHVPFTKIVTCTFGAAPVVERRVVPLLNAWLRQEEHRSGSRLVTFSNGMDVICRLQLRSLQDVFVRQYARPTEESLFAGDKAAGDDTGAATAAPVSDKSVPLLAIPGLLYNMTSGTRRRHLLAVPLTATAVREQVILIPEAVLHHYPSLYLRSLNDLLRRYGAKWQSMYEAAATTPTATATAAAAAVPTDHSLQGSQGE</sequence>
<dbReference type="Gene3D" id="3.40.50.1820">
    <property type="entry name" value="alpha/beta hydrolase"/>
    <property type="match status" value="1"/>
</dbReference>
<keyword evidence="4" id="KW-0597">Phosphoprotein</keyword>
<evidence type="ECO:0000313" key="17">
    <source>
        <dbReference type="EMBL" id="SYZ68870.1"/>
    </source>
</evidence>
<dbReference type="EC" id="3.1.1.116" evidence="14"/>
<dbReference type="Pfam" id="PF01764">
    <property type="entry name" value="Lipase_3"/>
    <property type="match status" value="1"/>
</dbReference>
<keyword evidence="8" id="KW-0106">Calcium</keyword>
<keyword evidence="11" id="KW-0443">Lipid metabolism</keyword>
<keyword evidence="10" id="KW-1133">Transmembrane helix</keyword>
<evidence type="ECO:0000313" key="18">
    <source>
        <dbReference type="Proteomes" id="UP000319462"/>
    </source>
</evidence>
<keyword evidence="5" id="KW-0812">Transmembrane</keyword>
<evidence type="ECO:0000256" key="4">
    <source>
        <dbReference type="ARBA" id="ARBA00022553"/>
    </source>
</evidence>
<feature type="region of interest" description="Disordered" evidence="15">
    <location>
        <begin position="207"/>
        <end position="234"/>
    </location>
</feature>
<dbReference type="GO" id="GO:0046872">
    <property type="term" value="F:metal ion binding"/>
    <property type="evidence" value="ECO:0007669"/>
    <property type="project" value="UniProtKB-KW"/>
</dbReference>
<dbReference type="InterPro" id="IPR052214">
    <property type="entry name" value="DAG_Lipase-Related"/>
</dbReference>
<evidence type="ECO:0000256" key="6">
    <source>
        <dbReference type="ARBA" id="ARBA00022723"/>
    </source>
</evidence>
<evidence type="ECO:0000256" key="8">
    <source>
        <dbReference type="ARBA" id="ARBA00022837"/>
    </source>
</evidence>
<evidence type="ECO:0000256" key="2">
    <source>
        <dbReference type="ARBA" id="ARBA00004651"/>
    </source>
</evidence>
<accession>A0A3P3ZF26</accession>
<dbReference type="EMBL" id="LS997631">
    <property type="protein sequence ID" value="SYZ68870.1"/>
    <property type="molecule type" value="Genomic_DNA"/>
</dbReference>
<evidence type="ECO:0000256" key="1">
    <source>
        <dbReference type="ARBA" id="ARBA00001913"/>
    </source>
</evidence>
<keyword evidence="9" id="KW-0442">Lipid degradation</keyword>
<evidence type="ECO:0000256" key="9">
    <source>
        <dbReference type="ARBA" id="ARBA00022963"/>
    </source>
</evidence>
<dbReference type="PANTHER" id="PTHR45792:SF8">
    <property type="entry name" value="DIACYLGLYCEROL LIPASE-ALPHA"/>
    <property type="match status" value="1"/>
</dbReference>
<evidence type="ECO:0000259" key="16">
    <source>
        <dbReference type="Pfam" id="PF01764"/>
    </source>
</evidence>
<organism evidence="17 18">
    <name type="scientific">Leishmania braziliensis MHOM/BR/75/M2904</name>
    <dbReference type="NCBI Taxonomy" id="420245"/>
    <lineage>
        <taxon>Eukaryota</taxon>
        <taxon>Discoba</taxon>
        <taxon>Euglenozoa</taxon>
        <taxon>Kinetoplastea</taxon>
        <taxon>Metakinetoplastina</taxon>
        <taxon>Trypanosomatida</taxon>
        <taxon>Trypanosomatidae</taxon>
        <taxon>Leishmaniinae</taxon>
        <taxon>Leishmania</taxon>
        <taxon>Leishmania braziliensis species complex</taxon>
    </lineage>
</organism>
<proteinExistence type="predicted"/>
<feature type="domain" description="Fungal lipase-type" evidence="16">
    <location>
        <begin position="460"/>
        <end position="557"/>
    </location>
</feature>
<dbReference type="GO" id="GO:0016042">
    <property type="term" value="P:lipid catabolic process"/>
    <property type="evidence" value="ECO:0007669"/>
    <property type="project" value="UniProtKB-KW"/>
</dbReference>
<evidence type="ECO:0000256" key="13">
    <source>
        <dbReference type="ARBA" id="ARBA00024531"/>
    </source>
</evidence>